<evidence type="ECO:0000313" key="6">
    <source>
        <dbReference type="EMBL" id="MDN4592957.1"/>
    </source>
</evidence>
<dbReference type="PROSITE" id="PS50931">
    <property type="entry name" value="HTH_LYSR"/>
    <property type="match status" value="1"/>
</dbReference>
<proteinExistence type="inferred from homology"/>
<dbReference type="Proteomes" id="UP001174196">
    <property type="component" value="Unassembled WGS sequence"/>
</dbReference>
<dbReference type="InterPro" id="IPR036390">
    <property type="entry name" value="WH_DNA-bd_sf"/>
</dbReference>
<name>A0ABT8IJM4_9BACL</name>
<dbReference type="Pfam" id="PF00126">
    <property type="entry name" value="HTH_1"/>
    <property type="match status" value="1"/>
</dbReference>
<dbReference type="PRINTS" id="PR00039">
    <property type="entry name" value="HTHLYSR"/>
</dbReference>
<evidence type="ECO:0000256" key="1">
    <source>
        <dbReference type="ARBA" id="ARBA00009437"/>
    </source>
</evidence>
<evidence type="ECO:0000259" key="5">
    <source>
        <dbReference type="PROSITE" id="PS50931"/>
    </source>
</evidence>
<dbReference type="SUPFAM" id="SSF53850">
    <property type="entry name" value="Periplasmic binding protein-like II"/>
    <property type="match status" value="1"/>
</dbReference>
<comment type="similarity">
    <text evidence="1">Belongs to the LysR transcriptional regulatory family.</text>
</comment>
<evidence type="ECO:0000256" key="4">
    <source>
        <dbReference type="ARBA" id="ARBA00023163"/>
    </source>
</evidence>
<dbReference type="SUPFAM" id="SSF46785">
    <property type="entry name" value="Winged helix' DNA-binding domain"/>
    <property type="match status" value="1"/>
</dbReference>
<evidence type="ECO:0000313" key="7">
    <source>
        <dbReference type="Proteomes" id="UP001174196"/>
    </source>
</evidence>
<keyword evidence="3" id="KW-0238">DNA-binding</keyword>
<comment type="caution">
    <text evidence="6">The sequence shown here is derived from an EMBL/GenBank/DDBJ whole genome shotgun (WGS) entry which is preliminary data.</text>
</comment>
<keyword evidence="4" id="KW-0804">Transcription</keyword>
<reference evidence="6" key="1">
    <citation type="submission" date="2022-08" db="EMBL/GenBank/DDBJ databases">
        <title>Polycladomyces zharkentsis sp. nov., a novel thermophilic CMC and starch-degrading bacterium isolated from a geothermal spring in Kazakhstan.</title>
        <authorList>
            <person name="Mashzhan A."/>
            <person name="Kistaubaeva A."/>
            <person name="Javier-Lopez R."/>
            <person name="Birkeland N.-K."/>
        </authorList>
    </citation>
    <scope>NUCLEOTIDE SEQUENCE</scope>
    <source>
        <strain evidence="6">KSR 13</strain>
    </source>
</reference>
<protein>
    <submittedName>
        <fullName evidence="6">LysR family transcriptional regulator</fullName>
    </submittedName>
</protein>
<keyword evidence="2" id="KW-0805">Transcription regulation</keyword>
<dbReference type="InterPro" id="IPR000847">
    <property type="entry name" value="LysR_HTH_N"/>
</dbReference>
<gene>
    <name evidence="6" type="ORF">NWF35_03335</name>
</gene>
<dbReference type="Pfam" id="PF03466">
    <property type="entry name" value="LysR_substrate"/>
    <property type="match status" value="1"/>
</dbReference>
<evidence type="ECO:0000256" key="3">
    <source>
        <dbReference type="ARBA" id="ARBA00023125"/>
    </source>
</evidence>
<sequence length="293" mass="33590">MEISDLQIFYVTAKEGSISKAARKLNYVQSNVTSRIKHLERQLKTQLFYRHAKGVTLTPKGKILLQYTERIFDLIEETKEAVMETDTLMGSLQIGAIESVAVTRLPSSISRFCKEYPDVNLSLMINSSKRLIEYVLDFRLDGAFVSSAIDHPHLIQKPIFEEKLVMISSKNEPLSLSEARKKYLLVFEEGCSYRNRLITWMNEQGYHTNRIMVLDSLEAILSYVESGVGISIVSHHFLQHNGHLHRFTVHSLPENISISPVFFVYHKNSQAAIALERFIQTVKQSNLTLEEKK</sequence>
<dbReference type="PANTHER" id="PTHR30126">
    <property type="entry name" value="HTH-TYPE TRANSCRIPTIONAL REGULATOR"/>
    <property type="match status" value="1"/>
</dbReference>
<dbReference type="InterPro" id="IPR036388">
    <property type="entry name" value="WH-like_DNA-bd_sf"/>
</dbReference>
<dbReference type="Gene3D" id="3.40.190.290">
    <property type="match status" value="1"/>
</dbReference>
<accession>A0ABT8IJM4</accession>
<dbReference type="EMBL" id="JANRHH010000014">
    <property type="protein sequence ID" value="MDN4592957.1"/>
    <property type="molecule type" value="Genomic_DNA"/>
</dbReference>
<evidence type="ECO:0000256" key="2">
    <source>
        <dbReference type="ARBA" id="ARBA00023015"/>
    </source>
</evidence>
<feature type="domain" description="HTH lysR-type" evidence="5">
    <location>
        <begin position="1"/>
        <end position="58"/>
    </location>
</feature>
<keyword evidence="7" id="KW-1185">Reference proteome</keyword>
<dbReference type="Gene3D" id="1.10.10.10">
    <property type="entry name" value="Winged helix-like DNA-binding domain superfamily/Winged helix DNA-binding domain"/>
    <property type="match status" value="1"/>
</dbReference>
<organism evidence="6 7">
    <name type="scientific">Polycladomyces subterraneus</name>
    <dbReference type="NCBI Taxonomy" id="1016997"/>
    <lineage>
        <taxon>Bacteria</taxon>
        <taxon>Bacillati</taxon>
        <taxon>Bacillota</taxon>
        <taxon>Bacilli</taxon>
        <taxon>Bacillales</taxon>
        <taxon>Thermoactinomycetaceae</taxon>
        <taxon>Polycladomyces</taxon>
    </lineage>
</organism>
<dbReference type="RefSeq" id="WP_301237663.1">
    <property type="nucleotide sequence ID" value="NZ_JANRHH010000014.1"/>
</dbReference>
<dbReference type="PANTHER" id="PTHR30126:SF40">
    <property type="entry name" value="HTH-TYPE TRANSCRIPTIONAL REGULATOR GLTR"/>
    <property type="match status" value="1"/>
</dbReference>
<dbReference type="InterPro" id="IPR005119">
    <property type="entry name" value="LysR_subst-bd"/>
</dbReference>